<feature type="coiled-coil region" evidence="1">
    <location>
        <begin position="87"/>
        <end position="114"/>
    </location>
</feature>
<dbReference type="RefSeq" id="WP_190601490.1">
    <property type="nucleotide sequence ID" value="NZ_CP021056.1"/>
</dbReference>
<name>A0A975T9J8_9NOST</name>
<dbReference type="Gene3D" id="1.20.5.340">
    <property type="match status" value="1"/>
</dbReference>
<dbReference type="KEGG" id="rsin:B6N60_03359"/>
<evidence type="ECO:0000313" key="4">
    <source>
        <dbReference type="Proteomes" id="UP000683511"/>
    </source>
</evidence>
<keyword evidence="1" id="KW-0175">Coiled coil</keyword>
<sequence>MMKKLLLAGVVMILLWSGVFSHPVSSQQTDFRVNNLESDLRGLEIRLNQLELMVAQTRSSGSRNLNNIPPQTGSSRARLPSERDRMIDRLSTLVVELKQQVNTLENRVTQLESRYTN</sequence>
<protein>
    <submittedName>
        <fullName evidence="3">Uncharacterized protein</fullName>
    </submittedName>
</protein>
<evidence type="ECO:0000256" key="2">
    <source>
        <dbReference type="SAM" id="MobiDB-lite"/>
    </source>
</evidence>
<dbReference type="Proteomes" id="UP000683511">
    <property type="component" value="Chromosome"/>
</dbReference>
<dbReference type="AlphaFoldDB" id="A0A975T9J8"/>
<dbReference type="EMBL" id="CP021056">
    <property type="protein sequence ID" value="QXE24652.1"/>
    <property type="molecule type" value="Genomic_DNA"/>
</dbReference>
<accession>A0A975T9J8</accession>
<keyword evidence="4" id="KW-1185">Reference proteome</keyword>
<reference evidence="3" key="1">
    <citation type="submission" date="2017-04" db="EMBL/GenBank/DDBJ databases">
        <title>Genome deletions in a multicellular cyanobacterial endosymbiont for morphological adaptation in marine diatoms.</title>
        <authorList>
            <person name="Wang Y."/>
            <person name="Gao H."/>
            <person name="Li R."/>
            <person name="Xu X."/>
        </authorList>
    </citation>
    <scope>NUCLEOTIDE SEQUENCE</scope>
    <source>
        <strain evidence="3">FACHB 800</strain>
    </source>
</reference>
<feature type="region of interest" description="Disordered" evidence="2">
    <location>
        <begin position="58"/>
        <end position="82"/>
    </location>
</feature>
<proteinExistence type="predicted"/>
<evidence type="ECO:0000313" key="3">
    <source>
        <dbReference type="EMBL" id="QXE24652.1"/>
    </source>
</evidence>
<gene>
    <name evidence="3" type="ORF">B6N60_03359</name>
</gene>
<organism evidence="3 4">
    <name type="scientific">Richelia sinica FACHB-800</name>
    <dbReference type="NCBI Taxonomy" id="1357546"/>
    <lineage>
        <taxon>Bacteria</taxon>
        <taxon>Bacillati</taxon>
        <taxon>Cyanobacteriota</taxon>
        <taxon>Cyanophyceae</taxon>
        <taxon>Nostocales</taxon>
        <taxon>Nostocaceae</taxon>
        <taxon>Richelia</taxon>
    </lineage>
</organism>
<feature type="compositionally biased region" description="Polar residues" evidence="2">
    <location>
        <begin position="58"/>
        <end position="75"/>
    </location>
</feature>
<evidence type="ECO:0000256" key="1">
    <source>
        <dbReference type="SAM" id="Coils"/>
    </source>
</evidence>